<dbReference type="Proteomes" id="UP000015104">
    <property type="component" value="Unassembled WGS sequence"/>
</dbReference>
<reference evidence="1" key="2">
    <citation type="submission" date="2015-06" db="UniProtKB">
        <authorList>
            <consortium name="EnsemblMetazoa"/>
        </authorList>
    </citation>
    <scope>IDENTIFICATION</scope>
</reference>
<accession>T1L4F5</accession>
<dbReference type="EMBL" id="CAEY01001083">
    <property type="status" value="NOT_ANNOTATED_CDS"/>
    <property type="molecule type" value="Genomic_DNA"/>
</dbReference>
<sequence>MALINEQFFSFLASLVSSCGEIIQRSVRKLKER</sequence>
<proteinExistence type="predicted"/>
<organism evidence="1 2">
    <name type="scientific">Tetranychus urticae</name>
    <name type="common">Two-spotted spider mite</name>
    <dbReference type="NCBI Taxonomy" id="32264"/>
    <lineage>
        <taxon>Eukaryota</taxon>
        <taxon>Metazoa</taxon>
        <taxon>Ecdysozoa</taxon>
        <taxon>Arthropoda</taxon>
        <taxon>Chelicerata</taxon>
        <taxon>Arachnida</taxon>
        <taxon>Acari</taxon>
        <taxon>Acariformes</taxon>
        <taxon>Trombidiformes</taxon>
        <taxon>Prostigmata</taxon>
        <taxon>Eleutherengona</taxon>
        <taxon>Raphignathae</taxon>
        <taxon>Tetranychoidea</taxon>
        <taxon>Tetranychidae</taxon>
        <taxon>Tetranychus</taxon>
    </lineage>
</organism>
<dbReference type="EnsemblMetazoa" id="tetur38g00610.1">
    <property type="protein sequence ID" value="tetur38g00610.1"/>
    <property type="gene ID" value="tetur38g00610"/>
</dbReference>
<keyword evidence="2" id="KW-1185">Reference proteome</keyword>
<evidence type="ECO:0000313" key="1">
    <source>
        <dbReference type="EnsemblMetazoa" id="tetur38g00610.1"/>
    </source>
</evidence>
<dbReference type="AlphaFoldDB" id="T1L4F5"/>
<dbReference type="HOGENOM" id="CLU_3385374_0_0_1"/>
<reference evidence="2" key="1">
    <citation type="submission" date="2011-08" db="EMBL/GenBank/DDBJ databases">
        <authorList>
            <person name="Rombauts S."/>
        </authorList>
    </citation>
    <scope>NUCLEOTIDE SEQUENCE</scope>
    <source>
        <strain evidence="2">London</strain>
    </source>
</reference>
<protein>
    <submittedName>
        <fullName evidence="1">Uncharacterized protein</fullName>
    </submittedName>
</protein>
<name>T1L4F5_TETUR</name>
<evidence type="ECO:0000313" key="2">
    <source>
        <dbReference type="Proteomes" id="UP000015104"/>
    </source>
</evidence>